<dbReference type="Gramene" id="Pp3c25_210V3.1">
    <property type="protein sequence ID" value="PAC:32979142.CDS.1"/>
    <property type="gene ID" value="Pp3c25_210"/>
</dbReference>
<keyword evidence="3" id="KW-1185">Reference proteome</keyword>
<dbReference type="EnsemblPlants" id="Pp3c25_210V3.2">
    <property type="protein sequence ID" value="PAC:32979143.CDS.1"/>
    <property type="gene ID" value="Pp3c25_210"/>
</dbReference>
<sequence>MADQVHDFETLLYRLTLLHPQTLLAIEKLDCNTIVGNEKPAVAHENMPMRPNSLFLFVRKQMFENSFEYLVVRGFPEPGSKMVAMYMGLACVFKKTRSESSGCGIRFKKYPFCASSSFVRHIPAGGLWTMSCGTFKGVPLKLKLAVMLDGGAAPTENVLSLL</sequence>
<organism evidence="1">
    <name type="scientific">Physcomitrium patens</name>
    <name type="common">Spreading-leaved earth moss</name>
    <name type="synonym">Physcomitrella patens</name>
    <dbReference type="NCBI Taxonomy" id="3218"/>
    <lineage>
        <taxon>Eukaryota</taxon>
        <taxon>Viridiplantae</taxon>
        <taxon>Streptophyta</taxon>
        <taxon>Embryophyta</taxon>
        <taxon>Bryophyta</taxon>
        <taxon>Bryophytina</taxon>
        <taxon>Bryopsida</taxon>
        <taxon>Funariidae</taxon>
        <taxon>Funariales</taxon>
        <taxon>Funariaceae</taxon>
        <taxon>Physcomitrium</taxon>
    </lineage>
</organism>
<evidence type="ECO:0000313" key="2">
    <source>
        <dbReference type="EnsemblPlants" id="PAC:32979142.CDS.1"/>
    </source>
</evidence>
<dbReference type="Gramene" id="Pp3c25_210V3.2">
    <property type="protein sequence ID" value="PAC:32979143.CDS.1"/>
    <property type="gene ID" value="Pp3c25_210"/>
</dbReference>
<reference evidence="1 3" key="2">
    <citation type="journal article" date="2018" name="Plant J.">
        <title>The Physcomitrella patens chromosome-scale assembly reveals moss genome structure and evolution.</title>
        <authorList>
            <person name="Lang D."/>
            <person name="Ullrich K.K."/>
            <person name="Murat F."/>
            <person name="Fuchs J."/>
            <person name="Jenkins J."/>
            <person name="Haas F.B."/>
            <person name="Piednoel M."/>
            <person name="Gundlach H."/>
            <person name="Van Bel M."/>
            <person name="Meyberg R."/>
            <person name="Vives C."/>
            <person name="Morata J."/>
            <person name="Symeonidi A."/>
            <person name="Hiss M."/>
            <person name="Muchero W."/>
            <person name="Kamisugi Y."/>
            <person name="Saleh O."/>
            <person name="Blanc G."/>
            <person name="Decker E.L."/>
            <person name="van Gessel N."/>
            <person name="Grimwood J."/>
            <person name="Hayes R.D."/>
            <person name="Graham S.W."/>
            <person name="Gunter L.E."/>
            <person name="McDaniel S.F."/>
            <person name="Hoernstein S.N.W."/>
            <person name="Larsson A."/>
            <person name="Li F.W."/>
            <person name="Perroud P.F."/>
            <person name="Phillips J."/>
            <person name="Ranjan P."/>
            <person name="Rokshar D.S."/>
            <person name="Rothfels C.J."/>
            <person name="Schneider L."/>
            <person name="Shu S."/>
            <person name="Stevenson D.W."/>
            <person name="Thummler F."/>
            <person name="Tillich M."/>
            <person name="Villarreal Aguilar J.C."/>
            <person name="Widiez T."/>
            <person name="Wong G.K."/>
            <person name="Wymore A."/>
            <person name="Zhang Y."/>
            <person name="Zimmer A.D."/>
            <person name="Quatrano R.S."/>
            <person name="Mayer K.F.X."/>
            <person name="Goodstein D."/>
            <person name="Casacuberta J.M."/>
            <person name="Vandepoele K."/>
            <person name="Reski R."/>
            <person name="Cuming A.C."/>
            <person name="Tuskan G.A."/>
            <person name="Maumus F."/>
            <person name="Salse J."/>
            <person name="Schmutz J."/>
            <person name="Rensing S.A."/>
        </authorList>
    </citation>
    <scope>NUCLEOTIDE SEQUENCE [LARGE SCALE GENOMIC DNA]</scope>
    <source>
        <strain evidence="2 3">cv. Gransden 2004</strain>
    </source>
</reference>
<name>A0A2K1ID79_PHYPA</name>
<dbReference type="Proteomes" id="UP000006727">
    <property type="component" value="Chromosome 25"/>
</dbReference>
<dbReference type="AlphaFoldDB" id="A0A2K1ID79"/>
<dbReference type="EMBL" id="ABEU02000025">
    <property type="protein sequence ID" value="PNR27233.1"/>
    <property type="molecule type" value="Genomic_DNA"/>
</dbReference>
<evidence type="ECO:0000313" key="1">
    <source>
        <dbReference type="EMBL" id="PNR27233.1"/>
    </source>
</evidence>
<evidence type="ECO:0000313" key="3">
    <source>
        <dbReference type="Proteomes" id="UP000006727"/>
    </source>
</evidence>
<protein>
    <submittedName>
        <fullName evidence="1 2">Uncharacterized protein</fullName>
    </submittedName>
</protein>
<reference evidence="1 3" key="1">
    <citation type="journal article" date="2008" name="Science">
        <title>The Physcomitrella genome reveals evolutionary insights into the conquest of land by plants.</title>
        <authorList>
            <person name="Rensing S."/>
            <person name="Lang D."/>
            <person name="Zimmer A."/>
            <person name="Terry A."/>
            <person name="Salamov A."/>
            <person name="Shapiro H."/>
            <person name="Nishiyama T."/>
            <person name="Perroud P.-F."/>
            <person name="Lindquist E."/>
            <person name="Kamisugi Y."/>
            <person name="Tanahashi T."/>
            <person name="Sakakibara K."/>
            <person name="Fujita T."/>
            <person name="Oishi K."/>
            <person name="Shin-I T."/>
            <person name="Kuroki Y."/>
            <person name="Toyoda A."/>
            <person name="Suzuki Y."/>
            <person name="Hashimoto A."/>
            <person name="Yamaguchi K."/>
            <person name="Sugano A."/>
            <person name="Kohara Y."/>
            <person name="Fujiyama A."/>
            <person name="Anterola A."/>
            <person name="Aoki S."/>
            <person name="Ashton N."/>
            <person name="Barbazuk W.B."/>
            <person name="Barker E."/>
            <person name="Bennetzen J."/>
            <person name="Bezanilla M."/>
            <person name="Blankenship R."/>
            <person name="Cho S.H."/>
            <person name="Dutcher S."/>
            <person name="Estelle M."/>
            <person name="Fawcett J.A."/>
            <person name="Gundlach H."/>
            <person name="Hanada K."/>
            <person name="Heyl A."/>
            <person name="Hicks K.A."/>
            <person name="Hugh J."/>
            <person name="Lohr M."/>
            <person name="Mayer K."/>
            <person name="Melkozernov A."/>
            <person name="Murata T."/>
            <person name="Nelson D."/>
            <person name="Pils B."/>
            <person name="Prigge M."/>
            <person name="Reiss B."/>
            <person name="Renner T."/>
            <person name="Rombauts S."/>
            <person name="Rushton P."/>
            <person name="Sanderfoot A."/>
            <person name="Schween G."/>
            <person name="Shiu S.-H."/>
            <person name="Stueber K."/>
            <person name="Theodoulou F.L."/>
            <person name="Tu H."/>
            <person name="Van de Peer Y."/>
            <person name="Verrier P.J."/>
            <person name="Waters E."/>
            <person name="Wood A."/>
            <person name="Yang L."/>
            <person name="Cove D."/>
            <person name="Cuming A."/>
            <person name="Hasebe M."/>
            <person name="Lucas S."/>
            <person name="Mishler D.B."/>
            <person name="Reski R."/>
            <person name="Grigoriev I."/>
            <person name="Quatrano R.S."/>
            <person name="Boore J.L."/>
        </authorList>
    </citation>
    <scope>NUCLEOTIDE SEQUENCE [LARGE SCALE GENOMIC DNA]</scope>
    <source>
        <strain evidence="2 3">cv. Gransden 2004</strain>
    </source>
</reference>
<gene>
    <name evidence="1" type="ORF">PHYPA_029385</name>
</gene>
<dbReference type="EnsemblPlants" id="Pp3c25_210V3.1">
    <property type="protein sequence ID" value="PAC:32979142.CDS.1"/>
    <property type="gene ID" value="Pp3c25_210"/>
</dbReference>
<accession>A0A2K1ID79</accession>
<dbReference type="InParanoid" id="A0A2K1ID79"/>
<proteinExistence type="predicted"/>
<reference evidence="2" key="3">
    <citation type="submission" date="2020-12" db="UniProtKB">
        <authorList>
            <consortium name="EnsemblPlants"/>
        </authorList>
    </citation>
    <scope>IDENTIFICATION</scope>
</reference>